<dbReference type="Proteomes" id="UP000279833">
    <property type="component" value="Unassembled WGS sequence"/>
</dbReference>
<reference evidence="3" key="1">
    <citation type="submission" date="2016-06" db="UniProtKB">
        <authorList>
            <consortium name="WormBaseParasite"/>
        </authorList>
    </citation>
    <scope>IDENTIFICATION</scope>
</reference>
<dbReference type="EMBL" id="UZAK01032229">
    <property type="protein sequence ID" value="VDP24525.1"/>
    <property type="molecule type" value="Genomic_DNA"/>
</dbReference>
<protein>
    <submittedName>
        <fullName evidence="3">Ig-like domain-containing protein</fullName>
    </submittedName>
</protein>
<sequence length="66" mass="7408">MVVEGSQQETLDPVFVLFGTRQQSVPVTFRELVLPDGFDSVSCNFTVRDVAAELSEPRLTSCWIEM</sequence>
<evidence type="ECO:0000313" key="3">
    <source>
        <dbReference type="WBParaSite" id="SCUD_0000701501-mRNA-1"/>
    </source>
</evidence>
<keyword evidence="2" id="KW-1185">Reference proteome</keyword>
<name>A0A183JWC0_9TREM</name>
<dbReference type="AlphaFoldDB" id="A0A183JWC0"/>
<organism evidence="3">
    <name type="scientific">Schistosoma curassoni</name>
    <dbReference type="NCBI Taxonomy" id="6186"/>
    <lineage>
        <taxon>Eukaryota</taxon>
        <taxon>Metazoa</taxon>
        <taxon>Spiralia</taxon>
        <taxon>Lophotrochozoa</taxon>
        <taxon>Platyhelminthes</taxon>
        <taxon>Trematoda</taxon>
        <taxon>Digenea</taxon>
        <taxon>Strigeidida</taxon>
        <taxon>Schistosomatoidea</taxon>
        <taxon>Schistosomatidae</taxon>
        <taxon>Schistosoma</taxon>
    </lineage>
</organism>
<evidence type="ECO:0000313" key="1">
    <source>
        <dbReference type="EMBL" id="VDP24525.1"/>
    </source>
</evidence>
<dbReference type="WBParaSite" id="SCUD_0000701501-mRNA-1">
    <property type="protein sequence ID" value="SCUD_0000701501-mRNA-1"/>
    <property type="gene ID" value="SCUD_0000701501"/>
</dbReference>
<accession>A0A183JWC0</accession>
<evidence type="ECO:0000313" key="2">
    <source>
        <dbReference type="Proteomes" id="UP000279833"/>
    </source>
</evidence>
<proteinExistence type="predicted"/>
<gene>
    <name evidence="1" type="ORF">SCUD_LOCUS7015</name>
</gene>
<reference evidence="1 2" key="2">
    <citation type="submission" date="2018-11" db="EMBL/GenBank/DDBJ databases">
        <authorList>
            <consortium name="Pathogen Informatics"/>
        </authorList>
    </citation>
    <scope>NUCLEOTIDE SEQUENCE [LARGE SCALE GENOMIC DNA]</scope>
    <source>
        <strain evidence="1">Dakar</strain>
        <strain evidence="2">Dakar, Senegal</strain>
    </source>
</reference>